<dbReference type="SUPFAM" id="SSF48600">
    <property type="entry name" value="Chorismate mutase II"/>
    <property type="match status" value="1"/>
</dbReference>
<name>A0A0L9UHN0_PHAAN</name>
<evidence type="ECO:0000256" key="1">
    <source>
        <dbReference type="ARBA" id="ARBA00000824"/>
    </source>
</evidence>
<evidence type="ECO:0000256" key="7">
    <source>
        <dbReference type="ARBA" id="ARBA00023141"/>
    </source>
</evidence>
<dbReference type="STRING" id="3914.A0A0L9UHN0"/>
<protein>
    <recommendedName>
        <fullName evidence="4">chorismate mutase</fullName>
        <ecNumber evidence="4">5.4.99.5</ecNumber>
    </recommendedName>
</protein>
<evidence type="ECO:0000256" key="6">
    <source>
        <dbReference type="ARBA" id="ARBA00022605"/>
    </source>
</evidence>
<dbReference type="AlphaFoldDB" id="A0A0L9UHN0"/>
<dbReference type="InterPro" id="IPR002701">
    <property type="entry name" value="CM_II_prokaryot"/>
</dbReference>
<evidence type="ECO:0000259" key="9">
    <source>
        <dbReference type="Pfam" id="PF01817"/>
    </source>
</evidence>
<proteinExistence type="predicted"/>
<gene>
    <name evidence="10" type="ORF">LR48_Vigan04g226000</name>
</gene>
<keyword evidence="6" id="KW-0028">Amino-acid biosynthesis</keyword>
<feature type="domain" description="Chorismate mutase" evidence="9">
    <location>
        <begin position="80"/>
        <end position="149"/>
    </location>
</feature>
<accession>A0A0L9UHN0</accession>
<dbReference type="GO" id="GO:0005737">
    <property type="term" value="C:cytoplasm"/>
    <property type="evidence" value="ECO:0007669"/>
    <property type="project" value="UniProtKB-SubCell"/>
</dbReference>
<dbReference type="Gramene" id="KOM42062">
    <property type="protein sequence ID" value="KOM42062"/>
    <property type="gene ID" value="LR48_Vigan04g226000"/>
</dbReference>
<dbReference type="PANTHER" id="PTHR21145:SF12">
    <property type="entry name" value="CHORISMATE MUTASE"/>
    <property type="match status" value="1"/>
</dbReference>
<evidence type="ECO:0000256" key="3">
    <source>
        <dbReference type="ARBA" id="ARBA00004817"/>
    </source>
</evidence>
<dbReference type="InterPro" id="IPR037039">
    <property type="entry name" value="CM_AroQ_sf_eucaryotic"/>
</dbReference>
<evidence type="ECO:0000313" key="11">
    <source>
        <dbReference type="Proteomes" id="UP000053144"/>
    </source>
</evidence>
<dbReference type="GO" id="GO:0046417">
    <property type="term" value="P:chorismate metabolic process"/>
    <property type="evidence" value="ECO:0007669"/>
    <property type="project" value="InterPro"/>
</dbReference>
<dbReference type="EMBL" id="CM003374">
    <property type="protein sequence ID" value="KOM42062.1"/>
    <property type="molecule type" value="Genomic_DNA"/>
</dbReference>
<organism evidence="10 11">
    <name type="scientific">Phaseolus angularis</name>
    <name type="common">Azuki bean</name>
    <name type="synonym">Vigna angularis</name>
    <dbReference type="NCBI Taxonomy" id="3914"/>
    <lineage>
        <taxon>Eukaryota</taxon>
        <taxon>Viridiplantae</taxon>
        <taxon>Streptophyta</taxon>
        <taxon>Embryophyta</taxon>
        <taxon>Tracheophyta</taxon>
        <taxon>Spermatophyta</taxon>
        <taxon>Magnoliopsida</taxon>
        <taxon>eudicotyledons</taxon>
        <taxon>Gunneridae</taxon>
        <taxon>Pentapetalae</taxon>
        <taxon>rosids</taxon>
        <taxon>fabids</taxon>
        <taxon>Fabales</taxon>
        <taxon>Fabaceae</taxon>
        <taxon>Papilionoideae</taxon>
        <taxon>50 kb inversion clade</taxon>
        <taxon>NPAAA clade</taxon>
        <taxon>indigoferoid/millettioid clade</taxon>
        <taxon>Phaseoleae</taxon>
        <taxon>Vigna</taxon>
    </lineage>
</organism>
<dbReference type="InterPro" id="IPR036263">
    <property type="entry name" value="Chorismate_II_sf"/>
</dbReference>
<keyword evidence="7" id="KW-0057">Aromatic amino acid biosynthesis</keyword>
<sequence>MINGLFLKTEAVQSKAGRYINPEENPFFPENLPPSAAPDYPFSEFLQGAGASINTNKEIWKMYFDDLIPMFIRWGDDGNYAQTALADLKLLQAISKRIHYGKFVAEVKFRESPKIYEPLIRAKDREALMNELRSESVEERVVKRVERKATVFGQQVSLEYDVSGDTYMINSVAPKRVTAPVRKRAPARAAGSIAGTTLVRGPKGGDWARRLWQKRRSDRVALGGLGGSRRPTSVEVVAVAGCKASSSRARRGRGNELATTWTATRSGRSGGGGSVRGDYAVAGLC</sequence>
<reference evidence="11" key="1">
    <citation type="journal article" date="2015" name="Proc. Natl. Acad. Sci. U.S.A.">
        <title>Genome sequencing of adzuki bean (Vigna angularis) provides insight into high starch and low fat accumulation and domestication.</title>
        <authorList>
            <person name="Yang K."/>
            <person name="Tian Z."/>
            <person name="Chen C."/>
            <person name="Luo L."/>
            <person name="Zhao B."/>
            <person name="Wang Z."/>
            <person name="Yu L."/>
            <person name="Li Y."/>
            <person name="Sun Y."/>
            <person name="Li W."/>
            <person name="Chen Y."/>
            <person name="Li Y."/>
            <person name="Zhang Y."/>
            <person name="Ai D."/>
            <person name="Zhao J."/>
            <person name="Shang C."/>
            <person name="Ma Y."/>
            <person name="Wu B."/>
            <person name="Wang M."/>
            <person name="Gao L."/>
            <person name="Sun D."/>
            <person name="Zhang P."/>
            <person name="Guo F."/>
            <person name="Wang W."/>
            <person name="Li Y."/>
            <person name="Wang J."/>
            <person name="Varshney R.K."/>
            <person name="Wang J."/>
            <person name="Ling H.Q."/>
            <person name="Wan P."/>
        </authorList>
    </citation>
    <scope>NUCLEOTIDE SEQUENCE</scope>
    <source>
        <strain evidence="11">cv. Jingnong 6</strain>
    </source>
</reference>
<keyword evidence="8" id="KW-0413">Isomerase</keyword>
<dbReference type="Gene3D" id="1.10.590.10">
    <property type="entry name" value="Chorismate mutase, AroQ class superfamily, eukaryotic"/>
    <property type="match status" value="1"/>
</dbReference>
<evidence type="ECO:0000256" key="5">
    <source>
        <dbReference type="ARBA" id="ARBA00022490"/>
    </source>
</evidence>
<evidence type="ECO:0000256" key="8">
    <source>
        <dbReference type="ARBA" id="ARBA00023235"/>
    </source>
</evidence>
<dbReference type="EC" id="5.4.99.5" evidence="4"/>
<dbReference type="GO" id="GO:0009073">
    <property type="term" value="P:aromatic amino acid family biosynthetic process"/>
    <property type="evidence" value="ECO:0007669"/>
    <property type="project" value="InterPro"/>
</dbReference>
<dbReference type="PANTHER" id="PTHR21145">
    <property type="entry name" value="CHORISMATE MUTASE"/>
    <property type="match status" value="1"/>
</dbReference>
<comment type="catalytic activity">
    <reaction evidence="1">
        <text>chorismate = prephenate</text>
        <dbReference type="Rhea" id="RHEA:13897"/>
        <dbReference type="ChEBI" id="CHEBI:29748"/>
        <dbReference type="ChEBI" id="CHEBI:29934"/>
        <dbReference type="EC" id="5.4.99.5"/>
    </reaction>
</comment>
<keyword evidence="5" id="KW-0963">Cytoplasm</keyword>
<dbReference type="PROSITE" id="PS51169">
    <property type="entry name" value="CHORISMATE_MUT_3"/>
    <property type="match status" value="1"/>
</dbReference>
<dbReference type="Proteomes" id="UP000053144">
    <property type="component" value="Chromosome 4"/>
</dbReference>
<comment type="pathway">
    <text evidence="3">Metabolic intermediate biosynthesis; prephenate biosynthesis; prephenate from chorismate: step 1/1.</text>
</comment>
<dbReference type="Pfam" id="PF01817">
    <property type="entry name" value="CM_2"/>
    <property type="match status" value="1"/>
</dbReference>
<evidence type="ECO:0000256" key="2">
    <source>
        <dbReference type="ARBA" id="ARBA00004496"/>
    </source>
</evidence>
<evidence type="ECO:0000313" key="10">
    <source>
        <dbReference type="EMBL" id="KOM42062.1"/>
    </source>
</evidence>
<evidence type="ECO:0000256" key="4">
    <source>
        <dbReference type="ARBA" id="ARBA00012404"/>
    </source>
</evidence>
<dbReference type="InterPro" id="IPR008238">
    <property type="entry name" value="Chorismate_mutase_AroQ_euk"/>
</dbReference>
<comment type="subcellular location">
    <subcellularLocation>
        <location evidence="2">Cytoplasm</location>
    </subcellularLocation>
</comment>
<dbReference type="UniPathway" id="UPA00120">
    <property type="reaction ID" value="UER00203"/>
</dbReference>
<dbReference type="GO" id="GO:0004106">
    <property type="term" value="F:chorismate mutase activity"/>
    <property type="evidence" value="ECO:0007669"/>
    <property type="project" value="UniProtKB-EC"/>
</dbReference>